<gene>
    <name evidence="4" type="ORF">VITISV_000022</name>
</gene>
<dbReference type="ExpressionAtlas" id="A5BSP0">
    <property type="expression patterns" value="baseline and differential"/>
</dbReference>
<dbReference type="PANTHER" id="PTHR11439:SF467">
    <property type="entry name" value="INTEGRASE CATALYTIC DOMAIN-CONTAINING PROTEIN"/>
    <property type="match status" value="1"/>
</dbReference>
<organism evidence="4">
    <name type="scientific">Vitis vinifera</name>
    <name type="common">Grape</name>
    <dbReference type="NCBI Taxonomy" id="29760"/>
    <lineage>
        <taxon>Eukaryota</taxon>
        <taxon>Viridiplantae</taxon>
        <taxon>Streptophyta</taxon>
        <taxon>Embryophyta</taxon>
        <taxon>Tracheophyta</taxon>
        <taxon>Spermatophyta</taxon>
        <taxon>Magnoliopsida</taxon>
        <taxon>eudicotyledons</taxon>
        <taxon>Gunneridae</taxon>
        <taxon>Pentapetalae</taxon>
        <taxon>rosids</taxon>
        <taxon>Vitales</taxon>
        <taxon>Vitaceae</taxon>
        <taxon>Viteae</taxon>
        <taxon>Vitis</taxon>
    </lineage>
</organism>
<reference evidence="4" key="1">
    <citation type="journal article" date="2007" name="PLoS ONE">
        <title>The first genome sequence of an elite grapevine cultivar (Pinot noir Vitis vinifera L.): coping with a highly heterozygous genome.</title>
        <authorList>
            <person name="Velasco R."/>
            <person name="Zharkikh A."/>
            <person name="Troggio M."/>
            <person name="Cartwright D.A."/>
            <person name="Cestaro A."/>
            <person name="Pruss D."/>
            <person name="Pindo M."/>
            <person name="FitzGerald L.M."/>
            <person name="Vezzulli S."/>
            <person name="Reid J."/>
            <person name="Malacarne G."/>
            <person name="Iliev D."/>
            <person name="Coppola G."/>
            <person name="Wardell B."/>
            <person name="Micheletti D."/>
            <person name="Macalma T."/>
            <person name="Facci M."/>
            <person name="Mitchell J.T."/>
            <person name="Perazzolli M."/>
            <person name="Eldredge G."/>
            <person name="Gatto P."/>
            <person name="Oyzerski R."/>
            <person name="Moretto M."/>
            <person name="Gutin N."/>
            <person name="Stefanini M."/>
            <person name="Chen Y."/>
            <person name="Segala C."/>
            <person name="Davenport C."/>
            <person name="Dematte L."/>
            <person name="Mraz A."/>
            <person name="Battilana J."/>
            <person name="Stormo K."/>
            <person name="Costa F."/>
            <person name="Tao Q."/>
            <person name="Si-Ammour A."/>
            <person name="Harkins T."/>
            <person name="Lackey A."/>
            <person name="Perbost C."/>
            <person name="Taillon B."/>
            <person name="Stella A."/>
            <person name="Solovyev V."/>
            <person name="Fawcett J.A."/>
            <person name="Sterck L."/>
            <person name="Vandepoele K."/>
            <person name="Grando S.M."/>
            <person name="Toppo S."/>
            <person name="Moser C."/>
            <person name="Lanchbury J."/>
            <person name="Bogden R."/>
            <person name="Skolnick M."/>
            <person name="Sgaramella V."/>
            <person name="Bhatnagar S.K."/>
            <person name="Fontana P."/>
            <person name="Gutin A."/>
            <person name="Van de Peer Y."/>
            <person name="Salamini F."/>
            <person name="Viola R."/>
        </authorList>
    </citation>
    <scope>NUCLEOTIDE SEQUENCE</scope>
</reference>
<protein>
    <submittedName>
        <fullName evidence="4">Uncharacterized protein</fullName>
    </submittedName>
</protein>
<dbReference type="Pfam" id="PF07727">
    <property type="entry name" value="RVT_2"/>
    <property type="match status" value="1"/>
</dbReference>
<feature type="region of interest" description="Disordered" evidence="1">
    <location>
        <begin position="1"/>
        <end position="41"/>
    </location>
</feature>
<feature type="compositionally biased region" description="Basic and acidic residues" evidence="1">
    <location>
        <begin position="23"/>
        <end position="37"/>
    </location>
</feature>
<accession>A5BSP0</accession>
<dbReference type="InterPro" id="IPR054722">
    <property type="entry name" value="PolX-like_BBD"/>
</dbReference>
<evidence type="ECO:0000313" key="4">
    <source>
        <dbReference type="EMBL" id="CAN61738.1"/>
    </source>
</evidence>
<sequence length="479" mass="54532">MLSPTKTTVLVPSGDNSNLAARGFDEAHGDARGDTHNTRRSGLDTSFLAQKGTFRTALSNTTEKLDPWIIDSGASDHMTRYAGSFSTYNPDSRHIKVKIVHSSLATVARTGTIVLNPHITLYDVLHVPKLACNLLSISKLTKDLDFSIQFLPSHCEFEEVTSGKRIGNAKELGGLYYFENKQASTRSCASSSLFRKNEIMLWHFRLEEAQQHQQELRVYSQLSDQEKKSPWFFSPVKSRILQFFLRSCTQHPISNYVCYNHLSPSFQAFISKLAKTKTPSNIYEALNKSKWKKAIIEEMATLKKNHTWDIVNKLEGKTPIGCKWVFAIKYKSDGSIDRYKARLVAKGFTQTYGIDYQETFTLGNLVTWRSKNQTVVARNSVEAELRAIAHGICELLLLNRLLEKLGVPRIMPIKIYYDNKAAINISHNSVHHNRTKHMEVNCHFIKEKIEYGTVYMIYVPTSEQVANLLTKALTRRPFE</sequence>
<dbReference type="EMBL" id="AM469632">
    <property type="protein sequence ID" value="CAN61738.1"/>
    <property type="molecule type" value="Genomic_DNA"/>
</dbReference>
<dbReference type="PANTHER" id="PTHR11439">
    <property type="entry name" value="GAG-POL-RELATED RETROTRANSPOSON"/>
    <property type="match status" value="1"/>
</dbReference>
<evidence type="ECO:0000259" key="2">
    <source>
        <dbReference type="Pfam" id="PF07727"/>
    </source>
</evidence>
<dbReference type="InterPro" id="IPR013103">
    <property type="entry name" value="RVT_2"/>
</dbReference>
<dbReference type="CDD" id="cd09272">
    <property type="entry name" value="RNase_HI_RT_Ty1"/>
    <property type="match status" value="1"/>
</dbReference>
<dbReference type="AlphaFoldDB" id="A5BSP0"/>
<feature type="domain" description="Retrovirus-related Pol polyprotein from transposon TNT 1-94-like beta-barrel" evidence="3">
    <location>
        <begin position="68"/>
        <end position="142"/>
    </location>
</feature>
<name>A5BSP0_VITVI</name>
<dbReference type="Pfam" id="PF22936">
    <property type="entry name" value="Pol_BBD"/>
    <property type="match status" value="1"/>
</dbReference>
<evidence type="ECO:0000256" key="1">
    <source>
        <dbReference type="SAM" id="MobiDB-lite"/>
    </source>
</evidence>
<feature type="compositionally biased region" description="Polar residues" evidence="1">
    <location>
        <begin position="1"/>
        <end position="19"/>
    </location>
</feature>
<feature type="domain" description="Reverse transcriptase Ty1/copia-type" evidence="2">
    <location>
        <begin position="305"/>
        <end position="361"/>
    </location>
</feature>
<evidence type="ECO:0000259" key="3">
    <source>
        <dbReference type="Pfam" id="PF22936"/>
    </source>
</evidence>
<proteinExistence type="predicted"/>